<protein>
    <recommendedName>
        <fullName evidence="3">Head-tail adaptor protein</fullName>
    </recommendedName>
</protein>
<accession>A0A387BKG8</accession>
<evidence type="ECO:0000313" key="2">
    <source>
        <dbReference type="Proteomes" id="UP000269374"/>
    </source>
</evidence>
<keyword evidence="2" id="KW-1185">Reference proteome</keyword>
<dbReference type="RefSeq" id="WP_120773078.1">
    <property type="nucleotide sequence ID" value="NZ_CP032627.1"/>
</dbReference>
<evidence type="ECO:0008006" key="3">
    <source>
        <dbReference type="Google" id="ProtNLM"/>
    </source>
</evidence>
<dbReference type="AlphaFoldDB" id="A0A387BKG8"/>
<proteinExistence type="predicted"/>
<reference evidence="1 2" key="1">
    <citation type="submission" date="2018-09" db="EMBL/GenBank/DDBJ databases">
        <title>Genome sequencing of strain 1JSPR-7.</title>
        <authorList>
            <person name="Heo J."/>
            <person name="Kim S.-J."/>
            <person name="Kwon S.-W."/>
        </authorList>
    </citation>
    <scope>NUCLEOTIDE SEQUENCE [LARGE SCALE GENOMIC DNA]</scope>
    <source>
        <strain evidence="1 2">1JSPR-7</strain>
    </source>
</reference>
<name>A0A387BKG8_9LACT</name>
<sequence length="107" mass="12876">MLYRETLKFYKSSVYDEKTGNFKLGESFNIENLDVRVYRGEDTNQSEKGVVNSKQIISVRSRESFPLNHIVEWNSKRWKIRTSNFTSYEDKRRRHWFSARFIEVGDV</sequence>
<gene>
    <name evidence="1" type="ORF">D7I46_11980</name>
</gene>
<evidence type="ECO:0000313" key="1">
    <source>
        <dbReference type="EMBL" id="AYG01709.1"/>
    </source>
</evidence>
<dbReference type="KEGG" id="lact:D7I46_11980"/>
<dbReference type="EMBL" id="CP032627">
    <property type="protein sequence ID" value="AYG01709.1"/>
    <property type="molecule type" value="Genomic_DNA"/>
</dbReference>
<organism evidence="1 2">
    <name type="scientific">Lactococcus allomyrinae</name>
    <dbReference type="NCBI Taxonomy" id="2419773"/>
    <lineage>
        <taxon>Bacteria</taxon>
        <taxon>Bacillati</taxon>
        <taxon>Bacillota</taxon>
        <taxon>Bacilli</taxon>
        <taxon>Lactobacillales</taxon>
        <taxon>Streptococcaceae</taxon>
        <taxon>Lactococcus</taxon>
    </lineage>
</organism>
<dbReference type="Proteomes" id="UP000269374">
    <property type="component" value="Chromosome"/>
</dbReference>